<dbReference type="Proteomes" id="UP001303473">
    <property type="component" value="Unassembled WGS sequence"/>
</dbReference>
<keyword evidence="2" id="KW-1185">Reference proteome</keyword>
<evidence type="ECO:0000313" key="2">
    <source>
        <dbReference type="Proteomes" id="UP001303473"/>
    </source>
</evidence>
<dbReference type="InterPro" id="IPR038371">
    <property type="entry name" value="Cu_polyphenol_OxRdtase_sf"/>
</dbReference>
<gene>
    <name evidence="1" type="ORF">QBC46DRAFT_421297</name>
</gene>
<accession>A0AAN6S0A4</accession>
<dbReference type="EMBL" id="MU853909">
    <property type="protein sequence ID" value="KAK3935734.1"/>
    <property type="molecule type" value="Genomic_DNA"/>
</dbReference>
<name>A0AAN6S0A4_9PEZI</name>
<dbReference type="AlphaFoldDB" id="A0AAN6S0A4"/>
<evidence type="ECO:0000313" key="1">
    <source>
        <dbReference type="EMBL" id="KAK3935734.1"/>
    </source>
</evidence>
<reference evidence="2" key="1">
    <citation type="journal article" date="2023" name="Mol. Phylogenet. Evol.">
        <title>Genome-scale phylogeny and comparative genomics of the fungal order Sordariales.</title>
        <authorList>
            <person name="Hensen N."/>
            <person name="Bonometti L."/>
            <person name="Westerberg I."/>
            <person name="Brannstrom I.O."/>
            <person name="Guillou S."/>
            <person name="Cros-Aarteil S."/>
            <person name="Calhoun S."/>
            <person name="Haridas S."/>
            <person name="Kuo A."/>
            <person name="Mondo S."/>
            <person name="Pangilinan J."/>
            <person name="Riley R."/>
            <person name="LaButti K."/>
            <person name="Andreopoulos B."/>
            <person name="Lipzen A."/>
            <person name="Chen C."/>
            <person name="Yan M."/>
            <person name="Daum C."/>
            <person name="Ng V."/>
            <person name="Clum A."/>
            <person name="Steindorff A."/>
            <person name="Ohm R.A."/>
            <person name="Martin F."/>
            <person name="Silar P."/>
            <person name="Natvig D.O."/>
            <person name="Lalanne C."/>
            <person name="Gautier V."/>
            <person name="Ament-Velasquez S.L."/>
            <person name="Kruys A."/>
            <person name="Hutchinson M.I."/>
            <person name="Powell A.J."/>
            <person name="Barry K."/>
            <person name="Miller A.N."/>
            <person name="Grigoriev I.V."/>
            <person name="Debuchy R."/>
            <person name="Gladieux P."/>
            <person name="Hiltunen Thoren M."/>
            <person name="Johannesson H."/>
        </authorList>
    </citation>
    <scope>NUCLEOTIDE SEQUENCE [LARGE SCALE GENOMIC DNA]</scope>
    <source>
        <strain evidence="2">CBS 340.73</strain>
    </source>
</reference>
<dbReference type="Gene3D" id="3.60.140.10">
    <property type="entry name" value="CNF1/YfiH-like putative cysteine hydrolases"/>
    <property type="match status" value="1"/>
</dbReference>
<organism evidence="1 2">
    <name type="scientific">Diplogelasinospora grovesii</name>
    <dbReference type="NCBI Taxonomy" id="303347"/>
    <lineage>
        <taxon>Eukaryota</taxon>
        <taxon>Fungi</taxon>
        <taxon>Dikarya</taxon>
        <taxon>Ascomycota</taxon>
        <taxon>Pezizomycotina</taxon>
        <taxon>Sordariomycetes</taxon>
        <taxon>Sordariomycetidae</taxon>
        <taxon>Sordariales</taxon>
        <taxon>Diplogelasinosporaceae</taxon>
        <taxon>Diplogelasinospora</taxon>
    </lineage>
</organism>
<sequence length="164" mass="18611">MERLGASAKNIRAFVALAIGDRYDMICFDGMTRWNRISEPSLWMHIARISSDSSLRCELTDDDKKTLQMAIGGDIKGRVSFKLSSLIRRDLEASGVSLEHITEADHSTIIDRYTRDSEQGGTGISYRYHSARRDKGCNGRSLNTSIFFSREGFYSYRKDRLSVP</sequence>
<proteinExistence type="predicted"/>
<comment type="caution">
    <text evidence="1">The sequence shown here is derived from an EMBL/GenBank/DDBJ whole genome shotgun (WGS) entry which is preliminary data.</text>
</comment>
<protein>
    <submittedName>
        <fullName evidence="1">Uncharacterized protein</fullName>
    </submittedName>
</protein>